<dbReference type="InterPro" id="IPR036850">
    <property type="entry name" value="NDK-like_dom_sf"/>
</dbReference>
<evidence type="ECO:0000259" key="9">
    <source>
        <dbReference type="Pfam" id="PF00334"/>
    </source>
</evidence>
<name>A0AAP0Q156_9MAGN</name>
<organism evidence="10 11">
    <name type="scientific">Stephania yunnanensis</name>
    <dbReference type="NCBI Taxonomy" id="152371"/>
    <lineage>
        <taxon>Eukaryota</taxon>
        <taxon>Viridiplantae</taxon>
        <taxon>Streptophyta</taxon>
        <taxon>Embryophyta</taxon>
        <taxon>Tracheophyta</taxon>
        <taxon>Spermatophyta</taxon>
        <taxon>Magnoliopsida</taxon>
        <taxon>Ranunculales</taxon>
        <taxon>Menispermaceae</taxon>
        <taxon>Menispermoideae</taxon>
        <taxon>Cissampelideae</taxon>
        <taxon>Stephania</taxon>
    </lineage>
</organism>
<evidence type="ECO:0000256" key="3">
    <source>
        <dbReference type="ARBA" id="ARBA00008142"/>
    </source>
</evidence>
<protein>
    <recommendedName>
        <fullName evidence="9">Nucleoside diphosphate kinase-like domain-containing protein</fullName>
    </recommendedName>
</protein>
<dbReference type="GO" id="GO:0004550">
    <property type="term" value="F:nucleoside diphosphate kinase activity"/>
    <property type="evidence" value="ECO:0007669"/>
    <property type="project" value="UniProtKB-EC"/>
</dbReference>
<keyword evidence="5" id="KW-0547">Nucleotide-binding</keyword>
<dbReference type="PROSITE" id="PS51374">
    <property type="entry name" value="NDPK_LIKE"/>
    <property type="match status" value="1"/>
</dbReference>
<dbReference type="Proteomes" id="UP001420932">
    <property type="component" value="Unassembled WGS sequence"/>
</dbReference>
<evidence type="ECO:0000313" key="11">
    <source>
        <dbReference type="Proteomes" id="UP001420932"/>
    </source>
</evidence>
<dbReference type="PANTHER" id="PTHR46161">
    <property type="entry name" value="NUCLEOSIDE DIPHOSPHATE KINASE"/>
    <property type="match status" value="1"/>
</dbReference>
<keyword evidence="6" id="KW-0418">Kinase</keyword>
<comment type="caution">
    <text evidence="10">The sequence shown here is derived from an EMBL/GenBank/DDBJ whole genome shotgun (WGS) entry which is preliminary data.</text>
</comment>
<accession>A0AAP0Q156</accession>
<keyword evidence="4" id="KW-0808">Transferase</keyword>
<evidence type="ECO:0000313" key="10">
    <source>
        <dbReference type="EMBL" id="KAK9163882.1"/>
    </source>
</evidence>
<dbReference type="GO" id="GO:0005524">
    <property type="term" value="F:ATP binding"/>
    <property type="evidence" value="ECO:0007669"/>
    <property type="project" value="UniProtKB-KW"/>
</dbReference>
<dbReference type="Pfam" id="PF00334">
    <property type="entry name" value="NDK"/>
    <property type="match status" value="1"/>
</dbReference>
<evidence type="ECO:0000256" key="4">
    <source>
        <dbReference type="ARBA" id="ARBA00022679"/>
    </source>
</evidence>
<dbReference type="AlphaFoldDB" id="A0AAP0Q156"/>
<dbReference type="Gene3D" id="3.30.70.141">
    <property type="entry name" value="Nucleoside diphosphate kinase-like domain"/>
    <property type="match status" value="1"/>
</dbReference>
<comment type="similarity">
    <text evidence="3 8">Belongs to the NDK family.</text>
</comment>
<dbReference type="InterPro" id="IPR034907">
    <property type="entry name" value="NDK-like_dom"/>
</dbReference>
<comment type="caution">
    <text evidence="8">Lacks conserved residue(s) required for the propagation of feature annotation.</text>
</comment>
<evidence type="ECO:0000256" key="1">
    <source>
        <dbReference type="ARBA" id="ARBA00000082"/>
    </source>
</evidence>
<keyword evidence="11" id="KW-1185">Reference proteome</keyword>
<evidence type="ECO:0000256" key="6">
    <source>
        <dbReference type="ARBA" id="ARBA00022777"/>
    </source>
</evidence>
<evidence type="ECO:0000256" key="8">
    <source>
        <dbReference type="PROSITE-ProRule" id="PRU00706"/>
    </source>
</evidence>
<gene>
    <name evidence="10" type="ORF">Syun_004784</name>
</gene>
<evidence type="ECO:0000256" key="2">
    <source>
        <dbReference type="ARBA" id="ARBA00000937"/>
    </source>
</evidence>
<reference evidence="10 11" key="1">
    <citation type="submission" date="2024-01" db="EMBL/GenBank/DDBJ databases">
        <title>Genome assemblies of Stephania.</title>
        <authorList>
            <person name="Yang L."/>
        </authorList>
    </citation>
    <scope>NUCLEOTIDE SEQUENCE [LARGE SCALE GENOMIC DNA]</scope>
    <source>
        <strain evidence="10">YNDBR</strain>
        <tissue evidence="10">Leaf</tissue>
    </source>
</reference>
<evidence type="ECO:0000256" key="7">
    <source>
        <dbReference type="ARBA" id="ARBA00022840"/>
    </source>
</evidence>
<keyword evidence="7" id="KW-0067">ATP-binding</keyword>
<dbReference type="SUPFAM" id="SSF54919">
    <property type="entry name" value="Nucleoside diphosphate kinase, NDK"/>
    <property type="match status" value="1"/>
</dbReference>
<dbReference type="EMBL" id="JBBNAF010000002">
    <property type="protein sequence ID" value="KAK9163882.1"/>
    <property type="molecule type" value="Genomic_DNA"/>
</dbReference>
<comment type="catalytic activity">
    <reaction evidence="2">
        <text>a ribonucleoside 5'-diphosphate + ATP = a ribonucleoside 5'-triphosphate + ADP</text>
        <dbReference type="Rhea" id="RHEA:18113"/>
        <dbReference type="ChEBI" id="CHEBI:30616"/>
        <dbReference type="ChEBI" id="CHEBI:57930"/>
        <dbReference type="ChEBI" id="CHEBI:61557"/>
        <dbReference type="ChEBI" id="CHEBI:456216"/>
        <dbReference type="EC" id="2.7.4.6"/>
    </reaction>
</comment>
<comment type="catalytic activity">
    <reaction evidence="1">
        <text>a 2'-deoxyribonucleoside 5'-diphosphate + ATP = a 2'-deoxyribonucleoside 5'-triphosphate + ADP</text>
        <dbReference type="Rhea" id="RHEA:44640"/>
        <dbReference type="ChEBI" id="CHEBI:30616"/>
        <dbReference type="ChEBI" id="CHEBI:61560"/>
        <dbReference type="ChEBI" id="CHEBI:73316"/>
        <dbReference type="ChEBI" id="CHEBI:456216"/>
        <dbReference type="EC" id="2.7.4.6"/>
    </reaction>
</comment>
<proteinExistence type="inferred from homology"/>
<feature type="domain" description="Nucleoside diphosphate kinase-like" evidence="9">
    <location>
        <begin position="43"/>
        <end position="76"/>
    </location>
</feature>
<dbReference type="PANTHER" id="PTHR46161:SF3">
    <property type="entry name" value="NUCLEOSIDE DIPHOSPHATE KINASE DDB_G0292928-RELATED"/>
    <property type="match status" value="1"/>
</dbReference>
<evidence type="ECO:0000256" key="5">
    <source>
        <dbReference type="ARBA" id="ARBA00022741"/>
    </source>
</evidence>
<sequence>MMTVVVVVYGRRHWKRSSCFCRVPPTARRDKVLCLDMVPPVHTSIRALCGTDKTLNCVHGSDSHKSASREIGFFFGTMFSTAADAKSKELHSNLRSLDVEHVRVLSHSAFTTELLEQMRRPGRKDLQTSSVLALRLAIPMENLQFLGIVGTIELEMTSQGGQEVAPSQALCALEVIMLSAGNENFTVSSIRHEEYGDNFRHDENVHHRGPGMSGGHVHSA</sequence>